<sequence length="188" mass="20174">MQPIDFTAGPVTLREFAAGDVAAVFAVYGDAAATRHLSFEPRTEAETRAIVARAMGSAPADPRTEYGLAVTRTDGGGLIGFGRLALDPHQPRGATMGFALRPDTWGHGYGTATVRALLGLAFGPLSLHRVWGARSPLNEASAATMARAGMVEEGRIREHIQKGGQWRDSVVHAILDREWARQRDLTSL</sequence>
<dbReference type="Proteomes" id="UP000190539">
    <property type="component" value="Unassembled WGS sequence"/>
</dbReference>
<dbReference type="InterPro" id="IPR016181">
    <property type="entry name" value="Acyl_CoA_acyltransferase"/>
</dbReference>
<dbReference type="PANTHER" id="PTHR43792">
    <property type="entry name" value="GNAT FAMILY, PUTATIVE (AFU_ORTHOLOGUE AFUA_3G00765)-RELATED-RELATED"/>
    <property type="match status" value="1"/>
</dbReference>
<dbReference type="GO" id="GO:0016747">
    <property type="term" value="F:acyltransferase activity, transferring groups other than amino-acyl groups"/>
    <property type="evidence" value="ECO:0007669"/>
    <property type="project" value="InterPro"/>
</dbReference>
<evidence type="ECO:0000313" key="2">
    <source>
        <dbReference type="EMBL" id="OON75392.1"/>
    </source>
</evidence>
<dbReference type="Gene3D" id="3.40.630.30">
    <property type="match status" value="1"/>
</dbReference>
<gene>
    <name evidence="2" type="ORF">B1H18_23225</name>
</gene>
<name>A0A1V4A491_9ACTN</name>
<protein>
    <submittedName>
        <fullName evidence="2">GNAT family N-acetyltransferase</fullName>
    </submittedName>
</protein>
<dbReference type="RefSeq" id="WP_077970730.1">
    <property type="nucleotide sequence ID" value="NZ_CP045178.1"/>
</dbReference>
<proteinExistence type="predicted"/>
<reference evidence="2 3" key="1">
    <citation type="submission" date="2017-02" db="EMBL/GenBank/DDBJ databases">
        <title>Draft Genome Sequence of Streptomyces tsukubaensis F601, a Producer of the immunosuppressant tacrolimus FK506.</title>
        <authorList>
            <person name="Zong G."/>
            <person name="Zhong C."/>
            <person name="Fu J."/>
            <person name="Qin R."/>
            <person name="Cao G."/>
        </authorList>
    </citation>
    <scope>NUCLEOTIDE SEQUENCE [LARGE SCALE GENOMIC DNA]</scope>
    <source>
        <strain evidence="2 3">F601</strain>
    </source>
</reference>
<dbReference type="Pfam" id="PF13302">
    <property type="entry name" value="Acetyltransf_3"/>
    <property type="match status" value="1"/>
</dbReference>
<dbReference type="InterPro" id="IPR051531">
    <property type="entry name" value="N-acetyltransferase"/>
</dbReference>
<evidence type="ECO:0000259" key="1">
    <source>
        <dbReference type="PROSITE" id="PS51186"/>
    </source>
</evidence>
<comment type="caution">
    <text evidence="2">The sequence shown here is derived from an EMBL/GenBank/DDBJ whole genome shotgun (WGS) entry which is preliminary data.</text>
</comment>
<keyword evidence="3" id="KW-1185">Reference proteome</keyword>
<dbReference type="InterPro" id="IPR000182">
    <property type="entry name" value="GNAT_dom"/>
</dbReference>
<organism evidence="2 3">
    <name type="scientific">Streptomyces tsukubensis</name>
    <dbReference type="NCBI Taxonomy" id="83656"/>
    <lineage>
        <taxon>Bacteria</taxon>
        <taxon>Bacillati</taxon>
        <taxon>Actinomycetota</taxon>
        <taxon>Actinomycetes</taxon>
        <taxon>Kitasatosporales</taxon>
        <taxon>Streptomycetaceae</taxon>
        <taxon>Streptomyces</taxon>
    </lineage>
</organism>
<dbReference type="OrthoDB" id="9132139at2"/>
<accession>A0A1V4A491</accession>
<dbReference type="AlphaFoldDB" id="A0A1V4A491"/>
<evidence type="ECO:0000313" key="3">
    <source>
        <dbReference type="Proteomes" id="UP000190539"/>
    </source>
</evidence>
<dbReference type="PROSITE" id="PS51186">
    <property type="entry name" value="GNAT"/>
    <property type="match status" value="1"/>
</dbReference>
<feature type="domain" description="N-acetyltransferase" evidence="1">
    <location>
        <begin position="11"/>
        <end position="181"/>
    </location>
</feature>
<dbReference type="EMBL" id="MVFC01000023">
    <property type="protein sequence ID" value="OON75392.1"/>
    <property type="molecule type" value="Genomic_DNA"/>
</dbReference>
<dbReference type="STRING" id="83656.B1H18_23225"/>
<dbReference type="SUPFAM" id="SSF55729">
    <property type="entry name" value="Acyl-CoA N-acyltransferases (Nat)"/>
    <property type="match status" value="1"/>
</dbReference>
<keyword evidence="2" id="KW-0808">Transferase</keyword>